<evidence type="ECO:0000313" key="2">
    <source>
        <dbReference type="EMBL" id="OAN47209.1"/>
    </source>
</evidence>
<dbReference type="Proteomes" id="UP000078287">
    <property type="component" value="Unassembled WGS sequence"/>
</dbReference>
<dbReference type="RefSeq" id="WP_066784033.1">
    <property type="nucleotide sequence ID" value="NZ_LWQS01000038.1"/>
</dbReference>
<organism evidence="2 3">
    <name type="scientific">Chloroflexus islandicus</name>
    <dbReference type="NCBI Taxonomy" id="1707952"/>
    <lineage>
        <taxon>Bacteria</taxon>
        <taxon>Bacillati</taxon>
        <taxon>Chloroflexota</taxon>
        <taxon>Chloroflexia</taxon>
        <taxon>Chloroflexales</taxon>
        <taxon>Chloroflexineae</taxon>
        <taxon>Chloroflexaceae</taxon>
        <taxon>Chloroflexus</taxon>
    </lineage>
</organism>
<sequence>MNSANEERHRILQMVERGQLSAAEAARLLDALSADPRPLERSHARLVRVRVTDLASQRLKASVAIPVSLINVGLRLGARLAPQLSGSALEELIRSVERGTTGLLLEWQDLEEGERIEIVVE</sequence>
<keyword evidence="3" id="KW-1185">Reference proteome</keyword>
<dbReference type="InterPro" id="IPR053959">
    <property type="entry name" value="YvlB/LiaX_N"/>
</dbReference>
<dbReference type="AlphaFoldDB" id="A0A178MEQ1"/>
<gene>
    <name evidence="2" type="ORF">A6A03_00230</name>
</gene>
<accession>A0A178MEQ1</accession>
<dbReference type="OrthoDB" id="164380at2"/>
<proteinExistence type="predicted"/>
<feature type="domain" description="YvlB/LiaX N-terminal" evidence="1">
    <location>
        <begin position="6"/>
        <end position="34"/>
    </location>
</feature>
<reference evidence="2 3" key="1">
    <citation type="submission" date="2016-04" db="EMBL/GenBank/DDBJ databases">
        <title>Chloroflexus islandicus sp. nov., a thermophilic filamentous anoxygenic phototrophic bacterium from geyser Strokkur (Iceland).</title>
        <authorList>
            <person name="Gaisin V.A."/>
            <person name="Kalashnikov A.M."/>
            <person name="Sukhacheva M.V."/>
            <person name="Grouzdev D.S."/>
            <person name="Ivanov T.M."/>
            <person name="Kuznetsov B."/>
            <person name="Gorlenko V.M."/>
        </authorList>
    </citation>
    <scope>NUCLEOTIDE SEQUENCE [LARGE SCALE GENOMIC DNA]</scope>
    <source>
        <strain evidence="3">isl-2</strain>
    </source>
</reference>
<name>A0A178MEQ1_9CHLR</name>
<comment type="caution">
    <text evidence="2">The sequence shown here is derived from an EMBL/GenBank/DDBJ whole genome shotgun (WGS) entry which is preliminary data.</text>
</comment>
<evidence type="ECO:0000313" key="3">
    <source>
        <dbReference type="Proteomes" id="UP000078287"/>
    </source>
</evidence>
<dbReference type="Pfam" id="PF22746">
    <property type="entry name" value="SHOCT-like_DUF2089-C"/>
    <property type="match status" value="1"/>
</dbReference>
<evidence type="ECO:0000259" key="1">
    <source>
        <dbReference type="Pfam" id="PF22746"/>
    </source>
</evidence>
<dbReference type="EMBL" id="LWQS01000038">
    <property type="protein sequence ID" value="OAN47209.1"/>
    <property type="molecule type" value="Genomic_DNA"/>
</dbReference>
<dbReference type="STRING" id="1707952.A6A03_00230"/>
<protein>
    <recommendedName>
        <fullName evidence="1">YvlB/LiaX N-terminal domain-containing protein</fullName>
    </recommendedName>
</protein>